<dbReference type="OrthoDB" id="2556633at2759"/>
<evidence type="ECO:0000313" key="2">
    <source>
        <dbReference type="EMBL" id="CDU24629.1"/>
    </source>
</evidence>
<name>A0A127ZEU7_9BASI</name>
<proteinExistence type="predicted"/>
<sequence>MTRQVKLQTLRLPPLLDDSPSTLRVQALASHGPSSSAFASAASLTALERQFNNLEHRLDTRFSELLNTLSAAQPLHLAQPNLPALLPQQQALPLAHPAAASAIPSAGQQPTLGESSPLLVTCCFTWVSPNIVSQVEHNQLKLEHLSGQLTVAEDSTDACTDTFVKALPSLAALAQVWLVYIAIRVWATGDLKLNEALLTHLKLLINYDHLYTWRAMADYHLAVCRVCFGTGTVHEWSKEDFSAFQHVLGPFRKLPTTNADQNTSSGSGKQSKKRNHQGAMASTNWDQCCRYNTRLQLPPHPRLAAFSPKLAHDGVSLPPHSSSLVNSVSGHHPVPLPTLVLASSATLTSLPQTRSPSPQAGLLVPQAGTYTAQAGSCPSLDSLTPTGIIDMLSDLASSFLLGLLTGLPPLPRPNTLCEQPIFDVSDVPVTVGTLQLCHWSQFLDLYPDHAFTTQLQGALQHGVKLGYDSPLHTSTRLDVTNLPMDTDDIQHLHHEIEVHLAEGYLCCVNNPASVQLVCSPVGMVPKPHSDKRCTIYNLSHPHQPGSCLLSINNSISTSFITIHYKSLDAVMDFIHNNLSTSLWKADLEDAFRHIMVVESDA</sequence>
<reference evidence="2" key="1">
    <citation type="submission" date="2014-06" db="EMBL/GenBank/DDBJ databases">
        <authorList>
            <person name="Ju J."/>
            <person name="Zhang J."/>
        </authorList>
    </citation>
    <scope>NUCLEOTIDE SEQUENCE</scope>
    <source>
        <strain evidence="2">SscI8</strain>
    </source>
</reference>
<accession>A0A127ZEU7</accession>
<feature type="compositionally biased region" description="Polar residues" evidence="1">
    <location>
        <begin position="255"/>
        <end position="269"/>
    </location>
</feature>
<feature type="region of interest" description="Disordered" evidence="1">
    <location>
        <begin position="255"/>
        <end position="281"/>
    </location>
</feature>
<protein>
    <submittedName>
        <fullName evidence="2">Uncharacterized protein</fullName>
    </submittedName>
</protein>
<organism evidence="2">
    <name type="scientific">Sporisorium scitamineum</name>
    <dbReference type="NCBI Taxonomy" id="49012"/>
    <lineage>
        <taxon>Eukaryota</taxon>
        <taxon>Fungi</taxon>
        <taxon>Dikarya</taxon>
        <taxon>Basidiomycota</taxon>
        <taxon>Ustilaginomycotina</taxon>
        <taxon>Ustilaginomycetes</taxon>
        <taxon>Ustilaginales</taxon>
        <taxon>Ustilaginaceae</taxon>
        <taxon>Sporisorium</taxon>
    </lineage>
</organism>
<gene>
    <name evidence="2" type="ORF">SPSC_04462</name>
</gene>
<dbReference type="EMBL" id="LK056680">
    <property type="protein sequence ID" value="CDU24629.1"/>
    <property type="molecule type" value="Genomic_DNA"/>
</dbReference>
<evidence type="ECO:0000256" key="1">
    <source>
        <dbReference type="SAM" id="MobiDB-lite"/>
    </source>
</evidence>
<dbReference type="AlphaFoldDB" id="A0A127ZEU7"/>